<keyword evidence="2 5" id="KW-0812">Transmembrane</keyword>
<proteinExistence type="predicted"/>
<sequence>MHYRSHMLTLAVVLIFLQQIALAFSTFFIARAGTSVATGDSNLAIDYVVLFFVTALVGFGLNSFSEVCAEKSKNVILARYYSSTHLLLKARQLSNVRQMRSKYHSWMAGEVAPTIDEFVSFFLMSINSVLNVCLTLLVFSAVFSIEVSIIVLVQLIASALLISVIRKTVSGLGTQLQEKKLESNQYLETFWNSHFMMSPPMGEKLQNIQFQKLQGFFDTRVKYKIWEQSIAAAPILLSVGSLLVYISAFQSWSAVEIGAAVAVLPRTLQLLGNAHTLTVIGTKFFEIRQKRRNLSHFLTDSQDVDFSAFASLDGLSVTDVGRGSLVDPKEFLDRVSKGAITQGRFLVTGENGSGKSTFVKRVYLASNKAILVEPTTNFTPENGGNQSTGNLFLASLQTILGEGPDVVILDEWDANLDENNTQIIDEKLQHFSGSHLVLEVRHKITSHNVVKSRQREVS</sequence>
<evidence type="ECO:0000313" key="7">
    <source>
        <dbReference type="Proteomes" id="UP001157961"/>
    </source>
</evidence>
<evidence type="ECO:0000313" key="6">
    <source>
        <dbReference type="EMBL" id="SMP35096.1"/>
    </source>
</evidence>
<protein>
    <recommendedName>
        <fullName evidence="8">AAA+ ATPase domain-containing protein</fullName>
    </recommendedName>
</protein>
<feature type="transmembrane region" description="Helical" evidence="5">
    <location>
        <begin position="230"/>
        <end position="248"/>
    </location>
</feature>
<dbReference type="Gene3D" id="3.40.50.300">
    <property type="entry name" value="P-loop containing nucleotide triphosphate hydrolases"/>
    <property type="match status" value="1"/>
</dbReference>
<dbReference type="Proteomes" id="UP001157961">
    <property type="component" value="Unassembled WGS sequence"/>
</dbReference>
<dbReference type="InterPro" id="IPR036640">
    <property type="entry name" value="ABC1_TM_sf"/>
</dbReference>
<comment type="caution">
    <text evidence="6">The sequence shown here is derived from an EMBL/GenBank/DDBJ whole genome shotgun (WGS) entry which is preliminary data.</text>
</comment>
<comment type="subcellular location">
    <subcellularLocation>
        <location evidence="1">Cell membrane</location>
        <topology evidence="1">Multi-pass membrane protein</topology>
    </subcellularLocation>
</comment>
<reference evidence="6 7" key="1">
    <citation type="submission" date="2017-05" db="EMBL/GenBank/DDBJ databases">
        <authorList>
            <person name="Varghese N."/>
            <person name="Submissions S."/>
        </authorList>
    </citation>
    <scope>NUCLEOTIDE SEQUENCE [LARGE SCALE GENOMIC DNA]</scope>
    <source>
        <strain evidence="6 7">DSM 29734</strain>
    </source>
</reference>
<evidence type="ECO:0000256" key="4">
    <source>
        <dbReference type="ARBA" id="ARBA00023136"/>
    </source>
</evidence>
<evidence type="ECO:0008006" key="8">
    <source>
        <dbReference type="Google" id="ProtNLM"/>
    </source>
</evidence>
<keyword evidence="7" id="KW-1185">Reference proteome</keyword>
<feature type="transmembrane region" description="Helical" evidence="5">
    <location>
        <begin position="47"/>
        <end position="64"/>
    </location>
</feature>
<dbReference type="SUPFAM" id="SSF90123">
    <property type="entry name" value="ABC transporter transmembrane region"/>
    <property type="match status" value="1"/>
</dbReference>
<dbReference type="EMBL" id="FXTY01000011">
    <property type="protein sequence ID" value="SMP35096.1"/>
    <property type="molecule type" value="Genomic_DNA"/>
</dbReference>
<feature type="transmembrane region" description="Helical" evidence="5">
    <location>
        <begin position="145"/>
        <end position="165"/>
    </location>
</feature>
<keyword evidence="4 5" id="KW-0472">Membrane</keyword>
<dbReference type="SUPFAM" id="SSF52540">
    <property type="entry name" value="P-loop containing nucleoside triphosphate hydrolases"/>
    <property type="match status" value="1"/>
</dbReference>
<organism evidence="6 7">
    <name type="scientific">Shimia sagamensis</name>
    <dbReference type="NCBI Taxonomy" id="1566352"/>
    <lineage>
        <taxon>Bacteria</taxon>
        <taxon>Pseudomonadati</taxon>
        <taxon>Pseudomonadota</taxon>
        <taxon>Alphaproteobacteria</taxon>
        <taxon>Rhodobacterales</taxon>
        <taxon>Roseobacteraceae</taxon>
    </lineage>
</organism>
<dbReference type="InterPro" id="IPR027417">
    <property type="entry name" value="P-loop_NTPase"/>
</dbReference>
<evidence type="ECO:0000256" key="1">
    <source>
        <dbReference type="ARBA" id="ARBA00004651"/>
    </source>
</evidence>
<gene>
    <name evidence="6" type="ORF">SAMN06265373_1118</name>
</gene>
<evidence type="ECO:0000256" key="2">
    <source>
        <dbReference type="ARBA" id="ARBA00022692"/>
    </source>
</evidence>
<name>A0ABY1PIF0_9RHOB</name>
<evidence type="ECO:0000256" key="3">
    <source>
        <dbReference type="ARBA" id="ARBA00022989"/>
    </source>
</evidence>
<dbReference type="CDD" id="cd00267">
    <property type="entry name" value="ABC_ATPase"/>
    <property type="match status" value="1"/>
</dbReference>
<feature type="transmembrane region" description="Helical" evidence="5">
    <location>
        <begin position="118"/>
        <end position="139"/>
    </location>
</feature>
<keyword evidence="3 5" id="KW-1133">Transmembrane helix</keyword>
<evidence type="ECO:0000256" key="5">
    <source>
        <dbReference type="SAM" id="Phobius"/>
    </source>
</evidence>
<accession>A0ABY1PIF0</accession>